<protein>
    <submittedName>
        <fullName evidence="1">Uncharacterized protein</fullName>
    </submittedName>
</protein>
<name>I1XF68_METNJ</name>
<evidence type="ECO:0000313" key="1">
    <source>
        <dbReference type="EMBL" id="AFI83037.1"/>
    </source>
</evidence>
<dbReference type="Proteomes" id="UP000009144">
    <property type="component" value="Chromosome"/>
</dbReference>
<evidence type="ECO:0000313" key="2">
    <source>
        <dbReference type="Proteomes" id="UP000009144"/>
    </source>
</evidence>
<reference evidence="1 2" key="1">
    <citation type="journal article" date="2012" name="J. Bacteriol.">
        <title>Complete genome sequences of Methylophaga sp. strain JAM1 and Methylophaga sp. strain JAM7.</title>
        <authorList>
            <person name="Villeneuve C."/>
            <person name="Martineau C."/>
            <person name="Mauffrey F."/>
            <person name="Villemur R."/>
        </authorList>
    </citation>
    <scope>NUCLEOTIDE SEQUENCE [LARGE SCALE GENOMIC DNA]</scope>
    <source>
        <strain evidence="1 2">JAM1</strain>
    </source>
</reference>
<keyword evidence="2" id="KW-1185">Reference proteome</keyword>
<dbReference type="PATRIC" id="fig|754476.3.peg.177"/>
<dbReference type="STRING" id="754476.Q7A_178"/>
<dbReference type="EMBL" id="CP003390">
    <property type="protein sequence ID" value="AFI83037.1"/>
    <property type="molecule type" value="Genomic_DNA"/>
</dbReference>
<sequence length="54" mass="6183">MDKSSHFHTRMVIYHQHSRIGNSTDGGWCLELAGMVLSVDTNLLWPDGIEKRNK</sequence>
<organism evidence="1 2">
    <name type="scientific">Methylophaga nitratireducenticrescens</name>
    <dbReference type="NCBI Taxonomy" id="754476"/>
    <lineage>
        <taxon>Bacteria</taxon>
        <taxon>Pseudomonadati</taxon>
        <taxon>Pseudomonadota</taxon>
        <taxon>Gammaproteobacteria</taxon>
        <taxon>Thiotrichales</taxon>
        <taxon>Piscirickettsiaceae</taxon>
        <taxon>Methylophaga</taxon>
    </lineage>
</organism>
<gene>
    <name evidence="1" type="ordered locus">Q7A_178</name>
</gene>
<dbReference type="AlphaFoldDB" id="I1XF68"/>
<reference evidence="1 2" key="2">
    <citation type="journal article" date="2013" name="Int. J. Syst. Evol. Microbiol.">
        <title>Methylophaga nitratireducenticrescens sp. nov. and Methylophaga frappieri sp. nov., isolated from the biofilm of the methanol-fed denitrification system treating the seawater at the Montreal Biodome.</title>
        <authorList>
            <person name="Villeneuve C."/>
            <person name="Martineau C."/>
            <person name="Mauffrey F."/>
            <person name="Villemur R."/>
        </authorList>
    </citation>
    <scope>NUCLEOTIDE SEQUENCE [LARGE SCALE GENOMIC DNA]</scope>
    <source>
        <strain evidence="1 2">JAM1</strain>
    </source>
</reference>
<dbReference type="RefSeq" id="WP_014705413.1">
    <property type="nucleotide sequence ID" value="NC_017857.3"/>
</dbReference>
<dbReference type="HOGENOM" id="CLU_3045226_0_0_6"/>
<accession>I1XF68</accession>
<proteinExistence type="predicted"/>